<dbReference type="OrthoDB" id="6782743at2759"/>
<dbReference type="AlphaFoldDB" id="A0A834I8H8"/>
<dbReference type="InterPro" id="IPR032135">
    <property type="entry name" value="DUF4817"/>
</dbReference>
<comment type="caution">
    <text evidence="2">The sequence shown here is derived from an EMBL/GenBank/DDBJ whole genome shotgun (WGS) entry which is preliminary data.</text>
</comment>
<dbReference type="PANTHER" id="PTHR47326:SF1">
    <property type="entry name" value="HTH PSQ-TYPE DOMAIN-CONTAINING PROTEIN"/>
    <property type="match status" value="1"/>
</dbReference>
<dbReference type="EMBL" id="JAACXV010014260">
    <property type="protein sequence ID" value="KAF7269127.1"/>
    <property type="molecule type" value="Genomic_DNA"/>
</dbReference>
<evidence type="ECO:0000313" key="3">
    <source>
        <dbReference type="Proteomes" id="UP000625711"/>
    </source>
</evidence>
<proteinExistence type="predicted"/>
<feature type="domain" description="DUF4817" evidence="1">
    <location>
        <begin position="13"/>
        <end position="58"/>
    </location>
</feature>
<accession>A0A834I8H8</accession>
<evidence type="ECO:0000259" key="1">
    <source>
        <dbReference type="Pfam" id="PF16087"/>
    </source>
</evidence>
<dbReference type="Pfam" id="PF16087">
    <property type="entry name" value="DUF4817"/>
    <property type="match status" value="1"/>
</dbReference>
<dbReference type="Proteomes" id="UP000625711">
    <property type="component" value="Unassembled WGS sequence"/>
</dbReference>
<evidence type="ECO:0000313" key="2">
    <source>
        <dbReference type="EMBL" id="KAF7269127.1"/>
    </source>
</evidence>
<dbReference type="PANTHER" id="PTHR47326">
    <property type="entry name" value="TRANSPOSABLE ELEMENT TC3 TRANSPOSASE-LIKE PROTEIN"/>
    <property type="match status" value="1"/>
</dbReference>
<name>A0A834I8H8_RHYFE</name>
<reference evidence="2" key="1">
    <citation type="submission" date="2020-08" db="EMBL/GenBank/DDBJ databases">
        <title>Genome sequencing and assembly of the red palm weevil Rhynchophorus ferrugineus.</title>
        <authorList>
            <person name="Dias G.B."/>
            <person name="Bergman C.M."/>
            <person name="Manee M."/>
        </authorList>
    </citation>
    <scope>NUCLEOTIDE SEQUENCE</scope>
    <source>
        <strain evidence="2">AA-2017</strain>
        <tissue evidence="2">Whole larva</tissue>
    </source>
</reference>
<keyword evidence="3" id="KW-1185">Reference proteome</keyword>
<organism evidence="2 3">
    <name type="scientific">Rhynchophorus ferrugineus</name>
    <name type="common">Red palm weevil</name>
    <name type="synonym">Curculio ferrugineus</name>
    <dbReference type="NCBI Taxonomy" id="354439"/>
    <lineage>
        <taxon>Eukaryota</taxon>
        <taxon>Metazoa</taxon>
        <taxon>Ecdysozoa</taxon>
        <taxon>Arthropoda</taxon>
        <taxon>Hexapoda</taxon>
        <taxon>Insecta</taxon>
        <taxon>Pterygota</taxon>
        <taxon>Neoptera</taxon>
        <taxon>Endopterygota</taxon>
        <taxon>Coleoptera</taxon>
        <taxon>Polyphaga</taxon>
        <taxon>Cucujiformia</taxon>
        <taxon>Curculionidae</taxon>
        <taxon>Dryophthorinae</taxon>
        <taxon>Rhynchophorus</taxon>
    </lineage>
</organism>
<gene>
    <name evidence="2" type="ORF">GWI33_017817</name>
</gene>
<protein>
    <recommendedName>
        <fullName evidence="1">DUF4817 domain-containing protein</fullName>
    </recommendedName>
</protein>
<sequence>MDKYTARELGETVTMFIENDRSIIATQRKLRQKYPNRPVSHKTVIYRLHSNFRQYGTTADRPRSGRQRTSRNAENVTLACDSVAESPETSPWRPGFQLHISASSLRRVLKTDLKMFPYKIQLAKRDPDQRVDYSNAILRIFGKVEDFSSKLIISDESSINS</sequence>